<protein>
    <submittedName>
        <fullName evidence="1">Uncharacterized protein</fullName>
    </submittedName>
</protein>
<organism evidence="1">
    <name type="scientific">Anguilla anguilla</name>
    <name type="common">European freshwater eel</name>
    <name type="synonym">Muraena anguilla</name>
    <dbReference type="NCBI Taxonomy" id="7936"/>
    <lineage>
        <taxon>Eukaryota</taxon>
        <taxon>Metazoa</taxon>
        <taxon>Chordata</taxon>
        <taxon>Craniata</taxon>
        <taxon>Vertebrata</taxon>
        <taxon>Euteleostomi</taxon>
        <taxon>Actinopterygii</taxon>
        <taxon>Neopterygii</taxon>
        <taxon>Teleostei</taxon>
        <taxon>Anguilliformes</taxon>
        <taxon>Anguillidae</taxon>
        <taxon>Anguilla</taxon>
    </lineage>
</organism>
<reference evidence="1" key="2">
    <citation type="journal article" date="2015" name="Fish Shellfish Immunol.">
        <title>Early steps in the European eel (Anguilla anguilla)-Vibrio vulnificus interaction in the gills: Role of the RtxA13 toxin.</title>
        <authorList>
            <person name="Callol A."/>
            <person name="Pajuelo D."/>
            <person name="Ebbesson L."/>
            <person name="Teles M."/>
            <person name="MacKenzie S."/>
            <person name="Amaro C."/>
        </authorList>
    </citation>
    <scope>NUCLEOTIDE SEQUENCE</scope>
</reference>
<accession>A0A0E9PNQ9</accession>
<dbReference type="AlphaFoldDB" id="A0A0E9PNQ9"/>
<evidence type="ECO:0000313" key="1">
    <source>
        <dbReference type="EMBL" id="JAH06154.1"/>
    </source>
</evidence>
<proteinExistence type="predicted"/>
<dbReference type="EMBL" id="GBXM01102423">
    <property type="protein sequence ID" value="JAH06154.1"/>
    <property type="molecule type" value="Transcribed_RNA"/>
</dbReference>
<sequence length="22" mass="2516">MSPRTLQKAPNLFGSLRFLLLI</sequence>
<reference evidence="1" key="1">
    <citation type="submission" date="2014-11" db="EMBL/GenBank/DDBJ databases">
        <authorList>
            <person name="Amaro Gonzalez C."/>
        </authorList>
    </citation>
    <scope>NUCLEOTIDE SEQUENCE</scope>
</reference>
<name>A0A0E9PNQ9_ANGAN</name>